<evidence type="ECO:0000313" key="1">
    <source>
        <dbReference type="EMBL" id="EDP19553.1"/>
    </source>
</evidence>
<dbReference type="AlphaFoldDB" id="A8RG15"/>
<organism evidence="1 2">
    <name type="scientific">Enterocloster bolteae (strain ATCC BAA-613 / DSM 15670 / CCUG 46953 / JCM 12243 / WAL 16351)</name>
    <name type="common">Clostridium bolteae</name>
    <dbReference type="NCBI Taxonomy" id="411902"/>
    <lineage>
        <taxon>Bacteria</taxon>
        <taxon>Bacillati</taxon>
        <taxon>Bacillota</taxon>
        <taxon>Clostridia</taxon>
        <taxon>Lachnospirales</taxon>
        <taxon>Lachnospiraceae</taxon>
        <taxon>Enterocloster</taxon>
    </lineage>
</organism>
<evidence type="ECO:0000313" key="2">
    <source>
        <dbReference type="Proteomes" id="UP000005396"/>
    </source>
</evidence>
<dbReference type="EMBL" id="ABCC02000001">
    <property type="protein sequence ID" value="EDP19553.1"/>
    <property type="molecule type" value="Genomic_DNA"/>
</dbReference>
<comment type="caution">
    <text evidence="1">The sequence shown here is derived from an EMBL/GenBank/DDBJ whole genome shotgun (WGS) entry which is preliminary data.</text>
</comment>
<reference evidence="1 2" key="1">
    <citation type="submission" date="2007-08" db="EMBL/GenBank/DDBJ databases">
        <authorList>
            <person name="Fulton L."/>
            <person name="Clifton S."/>
            <person name="Fulton B."/>
            <person name="Xu J."/>
            <person name="Minx P."/>
            <person name="Pepin K.H."/>
            <person name="Johnson M."/>
            <person name="Thiruvilangam P."/>
            <person name="Bhonagiri V."/>
            <person name="Nash W.E."/>
            <person name="Mardis E.R."/>
            <person name="Wilson R.K."/>
        </authorList>
    </citation>
    <scope>NUCLEOTIDE SEQUENCE [LARGE SCALE GENOMIC DNA]</scope>
    <source>
        <strain evidence="2">ATCC BAA-613 / DSM 15670 / CCUG 46953 / JCM 12243 / WAL 16351</strain>
    </source>
</reference>
<sequence length="40" mass="4904">MLLKIPCTLYLLFMCFRALLYQKHIYFCIKNQYIKDKKTG</sequence>
<name>A8RG15_ENTBW</name>
<gene>
    <name evidence="1" type="ORF">CLOBOL_00020</name>
</gene>
<reference evidence="1 2" key="2">
    <citation type="submission" date="2007-09" db="EMBL/GenBank/DDBJ databases">
        <title>Draft genome sequence of Clostridium bolteae (ATCC BAA-613).</title>
        <authorList>
            <person name="Sudarsanam P."/>
            <person name="Ley R."/>
            <person name="Guruge J."/>
            <person name="Turnbaugh P.J."/>
            <person name="Mahowald M."/>
            <person name="Liep D."/>
            <person name="Gordon J."/>
        </authorList>
    </citation>
    <scope>NUCLEOTIDE SEQUENCE [LARGE SCALE GENOMIC DNA]</scope>
    <source>
        <strain evidence="2">ATCC BAA-613 / DSM 15670 / CCUG 46953 / JCM 12243 / WAL 16351</strain>
    </source>
</reference>
<proteinExistence type="predicted"/>
<dbReference type="Proteomes" id="UP000005396">
    <property type="component" value="Unassembled WGS sequence"/>
</dbReference>
<accession>A8RG15</accession>
<dbReference type="HOGENOM" id="CLU_3287330_0_0_9"/>
<dbReference type="PaxDb" id="411902-CLOBOL_00020"/>
<protein>
    <submittedName>
        <fullName evidence="1">Uncharacterized protein</fullName>
    </submittedName>
</protein>